<evidence type="ECO:0000256" key="3">
    <source>
        <dbReference type="PROSITE-ProRule" id="PRU01161"/>
    </source>
</evidence>
<dbReference type="InterPro" id="IPR016035">
    <property type="entry name" value="Acyl_Trfase/lysoPLipase"/>
</dbReference>
<dbReference type="CDD" id="cd07199">
    <property type="entry name" value="Pat17_PNPLA8_PNPLA9_like"/>
    <property type="match status" value="1"/>
</dbReference>
<dbReference type="PROSITE" id="PS51635">
    <property type="entry name" value="PNPLA"/>
    <property type="match status" value="1"/>
</dbReference>
<evidence type="ECO:0000256" key="2">
    <source>
        <dbReference type="ARBA" id="ARBA00023098"/>
    </source>
</evidence>
<organism evidence="5 6">
    <name type="scientific">Chitinophaga pollutisoli</name>
    <dbReference type="NCBI Taxonomy" id="3133966"/>
    <lineage>
        <taxon>Bacteria</taxon>
        <taxon>Pseudomonadati</taxon>
        <taxon>Bacteroidota</taxon>
        <taxon>Chitinophagia</taxon>
        <taxon>Chitinophagales</taxon>
        <taxon>Chitinophagaceae</taxon>
        <taxon>Chitinophaga</taxon>
    </lineage>
</organism>
<sequence>MNESATKKFRILSIDGGGIRGLIPAKVLADLEQEIQREVPGAKLYEYFDLICGTSTGAILAVAIALGVPAAKLVDFYHEHARAIFPIWYLKILPRKSRVLFTSIYSNKELHHLLAKTYASANNGSIPLLNDCKTKVCIPTFNGNDGKINVLKTKHHVDYSRDYKIPAHEAVLSSASAPIYFPLTPLIFPINMAVDQTSI</sequence>
<gene>
    <name evidence="5" type="ORF">WJU16_19100</name>
</gene>
<dbReference type="RefSeq" id="WP_341835014.1">
    <property type="nucleotide sequence ID" value="NZ_CP149822.1"/>
</dbReference>
<accession>A0ABZ2YK79</accession>
<reference evidence="6" key="1">
    <citation type="submission" date="2024-03" db="EMBL/GenBank/DDBJ databases">
        <title>Chitinophaga horti sp. nov., isolated from garden soil.</title>
        <authorList>
            <person name="Lee D.S."/>
            <person name="Han D.M."/>
            <person name="Baek J.H."/>
            <person name="Choi D.G."/>
            <person name="Jeon J.H."/>
            <person name="Jeon C.O."/>
        </authorList>
    </citation>
    <scope>NUCLEOTIDE SEQUENCE [LARGE SCALE GENOMIC DNA]</scope>
    <source>
        <strain evidence="6">GPA1</strain>
    </source>
</reference>
<keyword evidence="6" id="KW-1185">Reference proteome</keyword>
<dbReference type="EMBL" id="CP149822">
    <property type="protein sequence ID" value="WZN40080.1"/>
    <property type="molecule type" value="Genomic_DNA"/>
</dbReference>
<feature type="short sequence motif" description="GXGXXG" evidence="3">
    <location>
        <begin position="16"/>
        <end position="21"/>
    </location>
</feature>
<keyword evidence="2" id="KW-0443">Lipid metabolism</keyword>
<proteinExistence type="inferred from homology"/>
<evidence type="ECO:0000313" key="6">
    <source>
        <dbReference type="Proteomes" id="UP001485459"/>
    </source>
</evidence>
<feature type="short sequence motif" description="GXSXG" evidence="3">
    <location>
        <begin position="53"/>
        <end position="57"/>
    </location>
</feature>
<protein>
    <submittedName>
        <fullName evidence="5">Patatin-like phospholipase family protein</fullName>
    </submittedName>
</protein>
<evidence type="ECO:0000259" key="4">
    <source>
        <dbReference type="PROSITE" id="PS51635"/>
    </source>
</evidence>
<dbReference type="InterPro" id="IPR002641">
    <property type="entry name" value="PNPLA_dom"/>
</dbReference>
<evidence type="ECO:0000256" key="1">
    <source>
        <dbReference type="ARBA" id="ARBA00010240"/>
    </source>
</evidence>
<dbReference type="SUPFAM" id="SSF52151">
    <property type="entry name" value="FabD/lysophospholipase-like"/>
    <property type="match status" value="1"/>
</dbReference>
<dbReference type="Pfam" id="PF01734">
    <property type="entry name" value="Patatin"/>
    <property type="match status" value="1"/>
</dbReference>
<evidence type="ECO:0000313" key="5">
    <source>
        <dbReference type="EMBL" id="WZN40080.1"/>
    </source>
</evidence>
<dbReference type="Gene3D" id="3.40.1090.10">
    <property type="entry name" value="Cytosolic phospholipase A2 catalytic domain"/>
    <property type="match status" value="1"/>
</dbReference>
<comment type="caution">
    <text evidence="3">Lacks conserved residue(s) required for the propagation of feature annotation.</text>
</comment>
<dbReference type="PANTHER" id="PTHR32176:SF92">
    <property type="entry name" value="XYLOSE ISOMERASE"/>
    <property type="match status" value="1"/>
</dbReference>
<feature type="domain" description="PNPLA" evidence="4">
    <location>
        <begin position="12"/>
        <end position="199"/>
    </location>
</feature>
<name>A0ABZ2YK79_9BACT</name>
<comment type="similarity">
    <text evidence="1">Belongs to the patatin family.</text>
</comment>
<dbReference type="Proteomes" id="UP001485459">
    <property type="component" value="Chromosome"/>
</dbReference>
<dbReference type="PANTHER" id="PTHR32176">
    <property type="entry name" value="XYLOSE ISOMERASE"/>
    <property type="match status" value="1"/>
</dbReference>